<dbReference type="InterPro" id="IPR038750">
    <property type="entry name" value="YczE/YyaS-like"/>
</dbReference>
<comment type="caution">
    <text evidence="2">The sequence shown here is derived from an EMBL/GenBank/DDBJ whole genome shotgun (WGS) entry which is preliminary data.</text>
</comment>
<protein>
    <submittedName>
        <fullName evidence="2">Uncharacterized protein</fullName>
    </submittedName>
</protein>
<feature type="transmembrane region" description="Helical" evidence="1">
    <location>
        <begin position="43"/>
        <end position="69"/>
    </location>
</feature>
<evidence type="ECO:0000313" key="3">
    <source>
        <dbReference type="Proteomes" id="UP000651482"/>
    </source>
</evidence>
<organism evidence="2 3">
    <name type="scientific">Yeguia hominis</name>
    <dbReference type="NCBI Taxonomy" id="2763662"/>
    <lineage>
        <taxon>Bacteria</taxon>
        <taxon>Bacillati</taxon>
        <taxon>Bacillota</taxon>
        <taxon>Clostridia</taxon>
        <taxon>Eubacteriales</taxon>
        <taxon>Yeguiaceae</taxon>
        <taxon>Yeguia</taxon>
    </lineage>
</organism>
<feature type="transmembrane region" description="Helical" evidence="1">
    <location>
        <begin position="12"/>
        <end position="31"/>
    </location>
</feature>
<dbReference type="PANTHER" id="PTHR40078:SF1">
    <property type="entry name" value="INTEGRAL MEMBRANE PROTEIN"/>
    <property type="match status" value="1"/>
</dbReference>
<feature type="transmembrane region" description="Helical" evidence="1">
    <location>
        <begin position="107"/>
        <end position="129"/>
    </location>
</feature>
<keyword evidence="1" id="KW-0812">Transmembrane</keyword>
<proteinExistence type="predicted"/>
<evidence type="ECO:0000313" key="2">
    <source>
        <dbReference type="EMBL" id="MBC8534367.1"/>
    </source>
</evidence>
<dbReference type="EMBL" id="JACRSN010000016">
    <property type="protein sequence ID" value="MBC8534367.1"/>
    <property type="molecule type" value="Genomic_DNA"/>
</dbReference>
<reference evidence="2" key="1">
    <citation type="submission" date="2020-08" db="EMBL/GenBank/DDBJ databases">
        <title>Genome public.</title>
        <authorList>
            <person name="Liu C."/>
            <person name="Sun Q."/>
        </authorList>
    </citation>
    <scope>NUCLEOTIDE SEQUENCE</scope>
    <source>
        <strain evidence="2">NSJ-40</strain>
    </source>
</reference>
<dbReference type="AlphaFoldDB" id="A0A926DAK7"/>
<gene>
    <name evidence="2" type="ORF">IAG03_10280</name>
</gene>
<feature type="transmembrane region" description="Helical" evidence="1">
    <location>
        <begin position="175"/>
        <end position="195"/>
    </location>
</feature>
<sequence length="202" mass="22309">MVKKNLRKCFAILPAVPVMTLGVVLFTKAGWGTDPFTSFEIGLSFVLSISLGNAALLFEGLCFFIFLFLRRNYIHFGTAAFCFGAGPCLDFWTLLVENLFPELNFLGKIICFLLGSVFIVISLAYYVQFHFGYQSLDMLSMLTAELCHKTYGFGLTVVYLVLTLLALIMGVKPGIGTLLSAVLFGKLVNIAMPAVKSLTKWI</sequence>
<dbReference type="RefSeq" id="WP_249319950.1">
    <property type="nucleotide sequence ID" value="NZ_JACRSN010000016.1"/>
</dbReference>
<name>A0A926DAK7_9FIRM</name>
<keyword evidence="1" id="KW-0472">Membrane</keyword>
<feature type="transmembrane region" description="Helical" evidence="1">
    <location>
        <begin position="150"/>
        <end position="169"/>
    </location>
</feature>
<dbReference type="PANTHER" id="PTHR40078">
    <property type="entry name" value="INTEGRAL MEMBRANE PROTEIN-RELATED"/>
    <property type="match status" value="1"/>
</dbReference>
<evidence type="ECO:0000256" key="1">
    <source>
        <dbReference type="SAM" id="Phobius"/>
    </source>
</evidence>
<keyword evidence="1" id="KW-1133">Transmembrane helix</keyword>
<dbReference type="Pfam" id="PF19700">
    <property type="entry name" value="DUF6198"/>
    <property type="match status" value="1"/>
</dbReference>
<feature type="transmembrane region" description="Helical" evidence="1">
    <location>
        <begin position="76"/>
        <end position="95"/>
    </location>
</feature>
<dbReference type="Proteomes" id="UP000651482">
    <property type="component" value="Unassembled WGS sequence"/>
</dbReference>
<accession>A0A926DAK7</accession>
<keyword evidence="3" id="KW-1185">Reference proteome</keyword>